<dbReference type="Gene3D" id="1.10.260.40">
    <property type="entry name" value="lambda repressor-like DNA-binding domains"/>
    <property type="match status" value="1"/>
</dbReference>
<accession>A0ABW8NGR9</accession>
<evidence type="ECO:0000313" key="2">
    <source>
        <dbReference type="Proteomes" id="UP001620597"/>
    </source>
</evidence>
<protein>
    <submittedName>
        <fullName evidence="1">Fis family transcriptional regulator</fullName>
    </submittedName>
</protein>
<gene>
    <name evidence="1" type="ORF">WG929_06825</name>
</gene>
<dbReference type="RefSeq" id="WP_369854607.1">
    <property type="nucleotide sequence ID" value="NZ_JBBKTX010000006.1"/>
</dbReference>
<proteinExistence type="predicted"/>
<reference evidence="1 2" key="1">
    <citation type="submission" date="2024-03" db="EMBL/GenBank/DDBJ databases">
        <title>High-quality draft genome sequence of Oceanobacter sp. wDCs-4.</title>
        <authorList>
            <person name="Dong C."/>
        </authorList>
    </citation>
    <scope>NUCLEOTIDE SEQUENCE [LARGE SCALE GENOMIC DNA]</scope>
    <source>
        <strain evidence="2">wDCs-4</strain>
    </source>
</reference>
<dbReference type="InterPro" id="IPR010982">
    <property type="entry name" value="Lambda_DNA-bd_dom_sf"/>
</dbReference>
<keyword evidence="2" id="KW-1185">Reference proteome</keyword>
<sequence>MAKQNQFIGSSLDDLLEETGELAGVSTVAIKRVIAWEITQKMEVEHISKTKMAELMDTSRSALDRLLDPANTSVTLHTLDNAARAVGKTLRIELS</sequence>
<evidence type="ECO:0000313" key="1">
    <source>
        <dbReference type="EMBL" id="MFK4752117.1"/>
    </source>
</evidence>
<organism evidence="1 2">
    <name type="scientific">Oceanobacter antarcticus</name>
    <dbReference type="NCBI Taxonomy" id="3133425"/>
    <lineage>
        <taxon>Bacteria</taxon>
        <taxon>Pseudomonadati</taxon>
        <taxon>Pseudomonadota</taxon>
        <taxon>Gammaproteobacteria</taxon>
        <taxon>Oceanospirillales</taxon>
        <taxon>Oceanospirillaceae</taxon>
        <taxon>Oceanobacter</taxon>
    </lineage>
</organism>
<comment type="caution">
    <text evidence="1">The sequence shown here is derived from an EMBL/GenBank/DDBJ whole genome shotgun (WGS) entry which is preliminary data.</text>
</comment>
<dbReference type="Proteomes" id="UP001620597">
    <property type="component" value="Unassembled WGS sequence"/>
</dbReference>
<name>A0ABW8NGR9_9GAMM</name>
<dbReference type="EMBL" id="JBBKTX010000006">
    <property type="protein sequence ID" value="MFK4752117.1"/>
    <property type="molecule type" value="Genomic_DNA"/>
</dbReference>
<dbReference type="SUPFAM" id="SSF47413">
    <property type="entry name" value="lambda repressor-like DNA-binding domains"/>
    <property type="match status" value="1"/>
</dbReference>